<evidence type="ECO:0000256" key="1">
    <source>
        <dbReference type="SAM" id="MobiDB-lite"/>
    </source>
</evidence>
<dbReference type="Gene3D" id="3.30.60.70">
    <property type="entry name" value="Trimeric LpxA-like enzymes"/>
    <property type="match status" value="1"/>
</dbReference>
<name>F3FV50_PSESX</name>
<comment type="caution">
    <text evidence="3">The sequence shown here is derived from an EMBL/GenBank/DDBJ whole genome shotgun (WGS) entry which is preliminary data.</text>
</comment>
<dbReference type="EMBL" id="AEAH01002197">
    <property type="protein sequence ID" value="EGH34092.1"/>
    <property type="molecule type" value="Genomic_DNA"/>
</dbReference>
<feature type="region of interest" description="Disordered" evidence="1">
    <location>
        <begin position="1"/>
        <end position="29"/>
    </location>
</feature>
<dbReference type="Proteomes" id="UP000004471">
    <property type="component" value="Unassembled WGS sequence"/>
</dbReference>
<protein>
    <submittedName>
        <fullName evidence="3">2,3,4,5-tetrahydropyridine-2-carboxylate N-succinyltransferase</fullName>
    </submittedName>
</protein>
<dbReference type="InterPro" id="IPR011004">
    <property type="entry name" value="Trimer_LpxA-like_sf"/>
</dbReference>
<feature type="compositionally biased region" description="Low complexity" evidence="1">
    <location>
        <begin position="7"/>
        <end position="22"/>
    </location>
</feature>
<dbReference type="AlphaFoldDB" id="F3FV50"/>
<dbReference type="Gene3D" id="2.160.10.10">
    <property type="entry name" value="Hexapeptide repeat proteins"/>
    <property type="match status" value="1"/>
</dbReference>
<evidence type="ECO:0000259" key="2">
    <source>
        <dbReference type="Pfam" id="PF14789"/>
    </source>
</evidence>
<gene>
    <name evidence="3" type="ORF">PSYJA_36274</name>
</gene>
<proteinExistence type="predicted"/>
<dbReference type="InterPro" id="IPR032784">
    <property type="entry name" value="THDPS_M"/>
</dbReference>
<keyword evidence="3" id="KW-0808">Transferase</keyword>
<feature type="non-terminal residue" evidence="3">
    <location>
        <position position="1"/>
    </location>
</feature>
<dbReference type="Pfam" id="PF14789">
    <property type="entry name" value="THDPS_M"/>
    <property type="match status" value="1"/>
</dbReference>
<evidence type="ECO:0000313" key="4">
    <source>
        <dbReference type="Proteomes" id="UP000004471"/>
    </source>
</evidence>
<sequence>TDVDSRGVPQAASAVAPPGQAARSEPGRHLPHLLPNVAWTSQGAVDLVELAERQLEARLKGELLEVFSVDKFPKMTDYVVPSGVRIADSARVRLGAYIGEGTTVMHEGFVNFNGGTEGPGMIEGRVSAGVFVGKGSDLGGGCSTH</sequence>
<dbReference type="InterPro" id="IPR038361">
    <property type="entry name" value="THDPS_M_sf"/>
</dbReference>
<dbReference type="FunFam" id="3.30.60.70:FF:000001">
    <property type="entry name" value="2,3,4,5-tetrahydropyridine-2,6-dicarboxylate N-succinyltransferase"/>
    <property type="match status" value="1"/>
</dbReference>
<organism evidence="3 4">
    <name type="scientific">Pseudomonas syringae pv. japonica str. M301072</name>
    <dbReference type="NCBI Taxonomy" id="629262"/>
    <lineage>
        <taxon>Bacteria</taxon>
        <taxon>Pseudomonadati</taxon>
        <taxon>Pseudomonadota</taxon>
        <taxon>Gammaproteobacteria</taxon>
        <taxon>Pseudomonadales</taxon>
        <taxon>Pseudomonadaceae</taxon>
        <taxon>Pseudomonas</taxon>
        <taxon>Pseudomonas syringae</taxon>
    </lineage>
</organism>
<dbReference type="SUPFAM" id="SSF51161">
    <property type="entry name" value="Trimeric LpxA-like enzymes"/>
    <property type="match status" value="1"/>
</dbReference>
<accession>F3FV50</accession>
<reference evidence="3 4" key="1">
    <citation type="journal article" date="2011" name="PLoS Pathog.">
        <title>Dynamic evolution of pathogenicity revealed by sequencing and comparative genomics of 19 Pseudomonas syringae isolates.</title>
        <authorList>
            <person name="Baltrus D.A."/>
            <person name="Nishimura M.T."/>
            <person name="Romanchuk A."/>
            <person name="Chang J.H."/>
            <person name="Mukhtar M.S."/>
            <person name="Cherkis K."/>
            <person name="Roach J."/>
            <person name="Grant S.R."/>
            <person name="Jones C.D."/>
            <person name="Dangl J.L."/>
        </authorList>
    </citation>
    <scope>NUCLEOTIDE SEQUENCE [LARGE SCALE GENOMIC DNA]</scope>
    <source>
        <strain evidence="4">M301072PT</strain>
    </source>
</reference>
<feature type="non-terminal residue" evidence="3">
    <location>
        <position position="145"/>
    </location>
</feature>
<evidence type="ECO:0000313" key="3">
    <source>
        <dbReference type="EMBL" id="EGH34092.1"/>
    </source>
</evidence>
<dbReference type="GO" id="GO:0016740">
    <property type="term" value="F:transferase activity"/>
    <property type="evidence" value="ECO:0007669"/>
    <property type="project" value="UniProtKB-KW"/>
</dbReference>
<feature type="domain" description="2,3,4,5-tetrahydropyridine-2,6-dicarboxylate N-succinyltransferase middle" evidence="2">
    <location>
        <begin position="34"/>
        <end position="74"/>
    </location>
</feature>